<accession>A0ABW4F4B0</accession>
<organism evidence="3 4">
    <name type="scientific">Pseudonocardia yunnanensis</name>
    <dbReference type="NCBI Taxonomy" id="58107"/>
    <lineage>
        <taxon>Bacteria</taxon>
        <taxon>Bacillati</taxon>
        <taxon>Actinomycetota</taxon>
        <taxon>Actinomycetes</taxon>
        <taxon>Pseudonocardiales</taxon>
        <taxon>Pseudonocardiaceae</taxon>
        <taxon>Pseudonocardia</taxon>
    </lineage>
</organism>
<protein>
    <recommendedName>
        <fullName evidence="5">ATP-binding protein</fullName>
    </recommendedName>
</protein>
<comment type="caution">
    <text evidence="3">The sequence shown here is derived from an EMBL/GenBank/DDBJ whole genome shotgun (WGS) entry which is preliminary data.</text>
</comment>
<evidence type="ECO:0000313" key="3">
    <source>
        <dbReference type="EMBL" id="MFD1522351.1"/>
    </source>
</evidence>
<proteinExistence type="predicted"/>
<evidence type="ECO:0000256" key="1">
    <source>
        <dbReference type="SAM" id="MobiDB-lite"/>
    </source>
</evidence>
<sequence>MTTGVVLAATATATATATAFAAPAEASHSTLATMESAAAAGADNPNDDGTDPQTRISIGGTIARGELGSAAGDALQPSDPPPADPAPPAGPADFDGPALHNPGLQRSIDAAEGVLQH</sequence>
<dbReference type="EMBL" id="JBHUCO010000045">
    <property type="protein sequence ID" value="MFD1522351.1"/>
    <property type="molecule type" value="Genomic_DNA"/>
</dbReference>
<evidence type="ECO:0000313" key="4">
    <source>
        <dbReference type="Proteomes" id="UP001597114"/>
    </source>
</evidence>
<evidence type="ECO:0008006" key="5">
    <source>
        <dbReference type="Google" id="ProtNLM"/>
    </source>
</evidence>
<keyword evidence="2" id="KW-0732">Signal</keyword>
<dbReference type="Proteomes" id="UP001597114">
    <property type="component" value="Unassembled WGS sequence"/>
</dbReference>
<feature type="chain" id="PRO_5045615393" description="ATP-binding protein" evidence="2">
    <location>
        <begin position="22"/>
        <end position="117"/>
    </location>
</feature>
<feature type="region of interest" description="Disordered" evidence="1">
    <location>
        <begin position="32"/>
        <end position="117"/>
    </location>
</feature>
<keyword evidence="4" id="KW-1185">Reference proteome</keyword>
<dbReference type="RefSeq" id="WP_344723715.1">
    <property type="nucleotide sequence ID" value="NZ_BAAAUS010000023.1"/>
</dbReference>
<feature type="signal peptide" evidence="2">
    <location>
        <begin position="1"/>
        <end position="21"/>
    </location>
</feature>
<name>A0ABW4F4B0_9PSEU</name>
<reference evidence="4" key="1">
    <citation type="journal article" date="2019" name="Int. J. Syst. Evol. Microbiol.">
        <title>The Global Catalogue of Microorganisms (GCM) 10K type strain sequencing project: providing services to taxonomists for standard genome sequencing and annotation.</title>
        <authorList>
            <consortium name="The Broad Institute Genomics Platform"/>
            <consortium name="The Broad Institute Genome Sequencing Center for Infectious Disease"/>
            <person name="Wu L."/>
            <person name="Ma J."/>
        </authorList>
    </citation>
    <scope>NUCLEOTIDE SEQUENCE [LARGE SCALE GENOMIC DNA]</scope>
    <source>
        <strain evidence="4">CCM 7043</strain>
    </source>
</reference>
<evidence type="ECO:0000256" key="2">
    <source>
        <dbReference type="SAM" id="SignalP"/>
    </source>
</evidence>
<gene>
    <name evidence="3" type="ORF">ACFSJD_32975</name>
</gene>
<feature type="compositionally biased region" description="Pro residues" evidence="1">
    <location>
        <begin position="78"/>
        <end position="90"/>
    </location>
</feature>